<proteinExistence type="predicted"/>
<comment type="caution">
    <text evidence="2">The sequence shown here is derived from an EMBL/GenBank/DDBJ whole genome shotgun (WGS) entry which is preliminary data.</text>
</comment>
<gene>
    <name evidence="2" type="ORF">HHX48_01275</name>
</gene>
<evidence type="ECO:0000313" key="3">
    <source>
        <dbReference type="Proteomes" id="UP000624419"/>
    </source>
</evidence>
<feature type="transmembrane region" description="Helical" evidence="1">
    <location>
        <begin position="78"/>
        <end position="96"/>
    </location>
</feature>
<name>A0ABR8LFQ3_9ALTE</name>
<keyword evidence="1" id="KW-0472">Membrane</keyword>
<dbReference type="RefSeq" id="WP_191021829.1">
    <property type="nucleotide sequence ID" value="NZ_JABBXD010000001.1"/>
</dbReference>
<reference evidence="2 3" key="1">
    <citation type="submission" date="2020-04" db="EMBL/GenBank/DDBJ databases">
        <title>Salinimonas sp. HHU 13199.</title>
        <authorList>
            <person name="Cui X."/>
            <person name="Zhang D."/>
        </authorList>
    </citation>
    <scope>NUCLEOTIDE SEQUENCE [LARGE SCALE GENOMIC DNA]</scope>
    <source>
        <strain evidence="2 3">HHU 13199</strain>
    </source>
</reference>
<dbReference type="EMBL" id="JABBXD010000001">
    <property type="protein sequence ID" value="MBD3584363.1"/>
    <property type="molecule type" value="Genomic_DNA"/>
</dbReference>
<keyword evidence="3" id="KW-1185">Reference proteome</keyword>
<feature type="transmembrane region" description="Helical" evidence="1">
    <location>
        <begin position="55"/>
        <end position="72"/>
    </location>
</feature>
<evidence type="ECO:0000256" key="1">
    <source>
        <dbReference type="SAM" id="Phobius"/>
    </source>
</evidence>
<accession>A0ABR8LFQ3</accession>
<organism evidence="2 3">
    <name type="scientific">Salinimonas profundi</name>
    <dbReference type="NCBI Taxonomy" id="2729140"/>
    <lineage>
        <taxon>Bacteria</taxon>
        <taxon>Pseudomonadati</taxon>
        <taxon>Pseudomonadota</taxon>
        <taxon>Gammaproteobacteria</taxon>
        <taxon>Alteromonadales</taxon>
        <taxon>Alteromonadaceae</taxon>
        <taxon>Alteromonas/Salinimonas group</taxon>
        <taxon>Salinimonas</taxon>
    </lineage>
</organism>
<dbReference type="Proteomes" id="UP000624419">
    <property type="component" value="Unassembled WGS sequence"/>
</dbReference>
<evidence type="ECO:0000313" key="2">
    <source>
        <dbReference type="EMBL" id="MBD3584363.1"/>
    </source>
</evidence>
<protein>
    <submittedName>
        <fullName evidence="2">Zinc ribbon domain-containing protein</fullName>
    </submittedName>
</protein>
<sequence>MALIDCPSCSKKISDKADSCPHCGFGLADASSEDILRKQQLKKFQKLQSIQNQSMFAMLLFVAGFGFMYWGGAAKGDLQYNLAVLSVVVGFIWYIVNRVRILIIKRFSS</sequence>
<keyword evidence="1" id="KW-0812">Transmembrane</keyword>
<keyword evidence="1" id="KW-1133">Transmembrane helix</keyword>